<dbReference type="SUPFAM" id="SSF53850">
    <property type="entry name" value="Periplasmic binding protein-like II"/>
    <property type="match status" value="1"/>
</dbReference>
<gene>
    <name evidence="6" type="ORF">K3181_01785</name>
</gene>
<evidence type="ECO:0000256" key="3">
    <source>
        <dbReference type="ARBA" id="ARBA00023125"/>
    </source>
</evidence>
<accession>A0ABS7JRE7</accession>
<name>A0ABS7JRE7_9SPHN</name>
<dbReference type="InterPro" id="IPR036388">
    <property type="entry name" value="WH-like_DNA-bd_sf"/>
</dbReference>
<dbReference type="Gene3D" id="1.10.10.10">
    <property type="entry name" value="Winged helix-like DNA-binding domain superfamily/Winged helix DNA-binding domain"/>
    <property type="match status" value="1"/>
</dbReference>
<reference evidence="6 7" key="1">
    <citation type="submission" date="2021-08" db="EMBL/GenBank/DDBJ databases">
        <title>Comparative Genomics Analysis of the Genus Qipengyuania Reveals Extensive Genetic Diversity and Metabolic Versatility, Including the Description of Fifteen Novel Species.</title>
        <authorList>
            <person name="Liu Y."/>
        </authorList>
    </citation>
    <scope>NUCLEOTIDE SEQUENCE [LARGE SCALE GENOMIC DNA]</scope>
    <source>
        <strain evidence="6 7">YG27</strain>
    </source>
</reference>
<dbReference type="InterPro" id="IPR036390">
    <property type="entry name" value="WH_DNA-bd_sf"/>
</dbReference>
<dbReference type="InterPro" id="IPR058163">
    <property type="entry name" value="LysR-type_TF_proteobact-type"/>
</dbReference>
<dbReference type="PANTHER" id="PTHR30537">
    <property type="entry name" value="HTH-TYPE TRANSCRIPTIONAL REGULATOR"/>
    <property type="match status" value="1"/>
</dbReference>
<evidence type="ECO:0000256" key="4">
    <source>
        <dbReference type="ARBA" id="ARBA00023163"/>
    </source>
</evidence>
<evidence type="ECO:0000256" key="1">
    <source>
        <dbReference type="ARBA" id="ARBA00009437"/>
    </source>
</evidence>
<comment type="caution">
    <text evidence="6">The sequence shown here is derived from an EMBL/GenBank/DDBJ whole genome shotgun (WGS) entry which is preliminary data.</text>
</comment>
<dbReference type="Proteomes" id="UP000782554">
    <property type="component" value="Unassembled WGS sequence"/>
</dbReference>
<feature type="domain" description="HTH lysR-type" evidence="5">
    <location>
        <begin position="2"/>
        <end position="59"/>
    </location>
</feature>
<proteinExistence type="inferred from homology"/>
<comment type="similarity">
    <text evidence="1">Belongs to the LysR transcriptional regulatory family.</text>
</comment>
<keyword evidence="7" id="KW-1185">Reference proteome</keyword>
<dbReference type="Gene3D" id="3.40.190.290">
    <property type="match status" value="1"/>
</dbReference>
<dbReference type="Pfam" id="PF03466">
    <property type="entry name" value="LysR_substrate"/>
    <property type="match status" value="1"/>
</dbReference>
<dbReference type="InterPro" id="IPR005119">
    <property type="entry name" value="LysR_subst-bd"/>
</dbReference>
<dbReference type="Pfam" id="PF00126">
    <property type="entry name" value="HTH_1"/>
    <property type="match status" value="1"/>
</dbReference>
<protein>
    <submittedName>
        <fullName evidence="6">LysR family transcriptional regulator</fullName>
    </submittedName>
</protein>
<evidence type="ECO:0000313" key="7">
    <source>
        <dbReference type="Proteomes" id="UP000782554"/>
    </source>
</evidence>
<sequence length="303" mass="33062">MFDWNDLRYFLAVARTGSTLAASKQLRVSQSTVSRRITALEEEVEVSLFIRKPSGYELTERGRAVLASAEGVEAAVLSFSDGIAAESRRLSGTVRLSTVESAANAWVIPAIGLLRAEHPEIRVELLTSEHYVDLLRGEADVAVRFGPRPTQDSLIARHLVDMLEGCYATVEMVERLGMPADVADLARYPLIASTDANSVTNRWFAEHVPDAEIAHRASSMSSIIASVRSGLGAAILPCMMADAVSGLVRLLPPIDELTTPGWMVTTDEARRQPHVRAVIDRVVEQIQRTLAQRPVHLSTVQAA</sequence>
<dbReference type="RefSeq" id="WP_221600242.1">
    <property type="nucleotide sequence ID" value="NZ_CAXPSY010000003.1"/>
</dbReference>
<keyword evidence="2" id="KW-0805">Transcription regulation</keyword>
<dbReference type="PANTHER" id="PTHR30537:SF3">
    <property type="entry name" value="TRANSCRIPTIONAL REGULATORY PROTEIN"/>
    <property type="match status" value="1"/>
</dbReference>
<keyword evidence="3" id="KW-0238">DNA-binding</keyword>
<evidence type="ECO:0000256" key="2">
    <source>
        <dbReference type="ARBA" id="ARBA00023015"/>
    </source>
</evidence>
<evidence type="ECO:0000313" key="6">
    <source>
        <dbReference type="EMBL" id="MBX7500173.1"/>
    </source>
</evidence>
<organism evidence="6 7">
    <name type="scientific">Qipengyuania mesophila</name>
    <dbReference type="NCBI Taxonomy" id="2867246"/>
    <lineage>
        <taxon>Bacteria</taxon>
        <taxon>Pseudomonadati</taxon>
        <taxon>Pseudomonadota</taxon>
        <taxon>Alphaproteobacteria</taxon>
        <taxon>Sphingomonadales</taxon>
        <taxon>Erythrobacteraceae</taxon>
        <taxon>Qipengyuania</taxon>
    </lineage>
</organism>
<keyword evidence="4" id="KW-0804">Transcription</keyword>
<dbReference type="EMBL" id="JAIGNU010000001">
    <property type="protein sequence ID" value="MBX7500173.1"/>
    <property type="molecule type" value="Genomic_DNA"/>
</dbReference>
<dbReference type="InterPro" id="IPR000847">
    <property type="entry name" value="LysR_HTH_N"/>
</dbReference>
<dbReference type="SUPFAM" id="SSF46785">
    <property type="entry name" value="Winged helix' DNA-binding domain"/>
    <property type="match status" value="1"/>
</dbReference>
<evidence type="ECO:0000259" key="5">
    <source>
        <dbReference type="PROSITE" id="PS50931"/>
    </source>
</evidence>
<dbReference type="PROSITE" id="PS50931">
    <property type="entry name" value="HTH_LYSR"/>
    <property type="match status" value="1"/>
</dbReference>